<accession>A0ABN3FD03</accession>
<evidence type="ECO:0000313" key="2">
    <source>
        <dbReference type="EMBL" id="GAA2327079.1"/>
    </source>
</evidence>
<sequence>MASIFASPAPPPIATSPAPQPTTASPAPPRVPLLPACCLSGVLPDAAPDLPLRPMHLTHVPYAPP</sequence>
<keyword evidence="3" id="KW-1185">Reference proteome</keyword>
<organism evidence="2 3">
    <name type="scientific">Dactylosporangium salmoneum</name>
    <dbReference type="NCBI Taxonomy" id="53361"/>
    <lineage>
        <taxon>Bacteria</taxon>
        <taxon>Bacillati</taxon>
        <taxon>Actinomycetota</taxon>
        <taxon>Actinomycetes</taxon>
        <taxon>Micromonosporales</taxon>
        <taxon>Micromonosporaceae</taxon>
        <taxon>Dactylosporangium</taxon>
    </lineage>
</organism>
<dbReference type="Proteomes" id="UP001501444">
    <property type="component" value="Unassembled WGS sequence"/>
</dbReference>
<comment type="caution">
    <text evidence="2">The sequence shown here is derived from an EMBL/GenBank/DDBJ whole genome shotgun (WGS) entry which is preliminary data.</text>
</comment>
<gene>
    <name evidence="2" type="ORF">GCM10010170_002510</name>
</gene>
<evidence type="ECO:0000313" key="3">
    <source>
        <dbReference type="Proteomes" id="UP001501444"/>
    </source>
</evidence>
<proteinExistence type="predicted"/>
<reference evidence="2 3" key="1">
    <citation type="journal article" date="2019" name="Int. J. Syst. Evol. Microbiol.">
        <title>The Global Catalogue of Microorganisms (GCM) 10K type strain sequencing project: providing services to taxonomists for standard genome sequencing and annotation.</title>
        <authorList>
            <consortium name="The Broad Institute Genomics Platform"/>
            <consortium name="The Broad Institute Genome Sequencing Center for Infectious Disease"/>
            <person name="Wu L."/>
            <person name="Ma J."/>
        </authorList>
    </citation>
    <scope>NUCLEOTIDE SEQUENCE [LARGE SCALE GENOMIC DNA]</scope>
    <source>
        <strain evidence="2 3">JCM 3272</strain>
    </source>
</reference>
<protein>
    <submittedName>
        <fullName evidence="2">Uncharacterized protein</fullName>
    </submittedName>
</protein>
<dbReference type="EMBL" id="BAAARV010000004">
    <property type="protein sequence ID" value="GAA2327079.1"/>
    <property type="molecule type" value="Genomic_DNA"/>
</dbReference>
<feature type="compositionally biased region" description="Pro residues" evidence="1">
    <location>
        <begin position="8"/>
        <end position="30"/>
    </location>
</feature>
<name>A0ABN3FD03_9ACTN</name>
<evidence type="ECO:0000256" key="1">
    <source>
        <dbReference type="SAM" id="MobiDB-lite"/>
    </source>
</evidence>
<feature type="region of interest" description="Disordered" evidence="1">
    <location>
        <begin position="1"/>
        <end position="30"/>
    </location>
</feature>